<sequence>MMARLEATFTTVQVGKTTVVAYLMAATGATRSNVRTWLRNARKVRRLGRPTFFTVGEEATIAEAMELWRATGGLLTREMMATTLRGYVADMGAEREAHAKAYFGDDVLRRVKAAGLDEARARAATPEAVAKYFAALTAITGQYDIESASQIYNKDDSMIKVADVLRGCGRHAYTTSPIRRRADFVTPVVQSGADAASLVAYICADGTRLPLFSVVR</sequence>
<proteinExistence type="predicted"/>
<dbReference type="Proteomes" id="UP000218209">
    <property type="component" value="Unassembled WGS sequence"/>
</dbReference>
<evidence type="ECO:0000313" key="1">
    <source>
        <dbReference type="EMBL" id="OSX78778.1"/>
    </source>
</evidence>
<dbReference type="EMBL" id="KV918804">
    <property type="protein sequence ID" value="OSX78778.1"/>
    <property type="molecule type" value="Genomic_DNA"/>
</dbReference>
<gene>
    <name evidence="1" type="ORF">BU14_0098s0004</name>
</gene>
<keyword evidence="2" id="KW-1185">Reference proteome</keyword>
<reference evidence="1 2" key="1">
    <citation type="submission" date="2017-03" db="EMBL/GenBank/DDBJ databases">
        <title>WGS assembly of Porphyra umbilicalis.</title>
        <authorList>
            <person name="Brawley S.H."/>
            <person name="Blouin N.A."/>
            <person name="Ficko-Blean E."/>
            <person name="Wheeler G.L."/>
            <person name="Lohr M."/>
            <person name="Goodson H.V."/>
            <person name="Jenkins J.W."/>
            <person name="Blaby-Haas C.E."/>
            <person name="Helliwell K.E."/>
            <person name="Chan C."/>
            <person name="Marriage T."/>
            <person name="Bhattacharya D."/>
            <person name="Klein A.S."/>
            <person name="Badis Y."/>
            <person name="Brodie J."/>
            <person name="Cao Y."/>
            <person name="Collen J."/>
            <person name="Dittami S.M."/>
            <person name="Gachon C.M."/>
            <person name="Green B.R."/>
            <person name="Karpowicz S."/>
            <person name="Kim J.W."/>
            <person name="Kudahl U."/>
            <person name="Lin S."/>
            <person name="Michel G."/>
            <person name="Mittag M."/>
            <person name="Olson B.J."/>
            <person name="Pangilinan J."/>
            <person name="Peng Y."/>
            <person name="Qiu H."/>
            <person name="Shu S."/>
            <person name="Singer J.T."/>
            <person name="Smith A.G."/>
            <person name="Sprecher B.N."/>
            <person name="Wagner V."/>
            <person name="Wang W."/>
            <person name="Wang Z.-Y."/>
            <person name="Yan J."/>
            <person name="Yarish C."/>
            <person name="Zoeuner-Riek S."/>
            <person name="Zhuang Y."/>
            <person name="Zou Y."/>
            <person name="Lindquist E.A."/>
            <person name="Grimwood J."/>
            <person name="Barry K."/>
            <person name="Rokhsar D.S."/>
            <person name="Schmutz J."/>
            <person name="Stiller J.W."/>
            <person name="Grossman A.R."/>
            <person name="Prochnik S.E."/>
        </authorList>
    </citation>
    <scope>NUCLEOTIDE SEQUENCE [LARGE SCALE GENOMIC DNA]</scope>
    <source>
        <strain evidence="1">4086291</strain>
    </source>
</reference>
<accession>A0A1X6PD28</accession>
<organism evidence="1 2">
    <name type="scientific">Porphyra umbilicalis</name>
    <name type="common">Purple laver</name>
    <name type="synonym">Red alga</name>
    <dbReference type="NCBI Taxonomy" id="2786"/>
    <lineage>
        <taxon>Eukaryota</taxon>
        <taxon>Rhodophyta</taxon>
        <taxon>Bangiophyceae</taxon>
        <taxon>Bangiales</taxon>
        <taxon>Bangiaceae</taxon>
        <taxon>Porphyra</taxon>
    </lineage>
</organism>
<name>A0A1X6PD28_PORUM</name>
<dbReference type="AlphaFoldDB" id="A0A1X6PD28"/>
<protein>
    <submittedName>
        <fullName evidence="1">Uncharacterized protein</fullName>
    </submittedName>
</protein>
<evidence type="ECO:0000313" key="2">
    <source>
        <dbReference type="Proteomes" id="UP000218209"/>
    </source>
</evidence>